<dbReference type="EC" id="2.7.4.27" evidence="5"/>
<dbReference type="GO" id="GO:0005524">
    <property type="term" value="F:ATP binding"/>
    <property type="evidence" value="ECO:0007669"/>
    <property type="project" value="InterPro"/>
</dbReference>
<organism evidence="6 7">
    <name type="scientific">Deferribacter autotrophicus</name>
    <dbReference type="NCBI Taxonomy" id="500465"/>
    <lineage>
        <taxon>Bacteria</taxon>
        <taxon>Pseudomonadati</taxon>
        <taxon>Deferribacterota</taxon>
        <taxon>Deferribacteres</taxon>
        <taxon>Deferribacterales</taxon>
        <taxon>Deferribacteraceae</taxon>
        <taxon>Deferribacter</taxon>
    </lineage>
</organism>
<comment type="similarity">
    <text evidence="5">Belongs to the pyruvate, phosphate/water dikinase regulatory protein family. PDRP subfamily.</text>
</comment>
<comment type="function">
    <text evidence="5">Bifunctional serine/threonine kinase and phosphorylase involved in the regulation of the pyruvate, phosphate dikinase (PPDK) by catalyzing its phosphorylation/dephosphorylation.</text>
</comment>
<accession>A0A5A8F2A2</accession>
<feature type="binding site" evidence="5">
    <location>
        <begin position="161"/>
        <end position="168"/>
    </location>
    <ligand>
        <name>ADP</name>
        <dbReference type="ChEBI" id="CHEBI:456216"/>
    </ligand>
</feature>
<dbReference type="GO" id="GO:0004674">
    <property type="term" value="F:protein serine/threonine kinase activity"/>
    <property type="evidence" value="ECO:0007669"/>
    <property type="project" value="UniProtKB-UniRule"/>
</dbReference>
<sequence length="283" mass="33291">MKNIDVFIGKSNDNVKRIFIISDGTGQSAINLMRACLIQFEEHNIRFTIYPKINTTEQIDKVLKSAREHKGFVAFTLVKKELRKYMHELCHEYDIMHFDILGPPVEKLSKFLNAKPLENPNLLRRVDDKYFKRIEAIEFTINHDDGKNLKGLNEADIVILGLSRVSKTPTSFYLAQLGYKVVNIPIVPEIPLPKELFKIDQRKIVCLVMDPEVLQKVRQERMKHYRGNNNYTDLRRIFEELEFVYDLVKKNRQWHIVDTTNKSVEETAREIISSIYGREQEFF</sequence>
<comment type="caution">
    <text evidence="6">The sequence shown here is derived from an EMBL/GenBank/DDBJ whole genome shotgun (WGS) entry which is preliminary data.</text>
</comment>
<gene>
    <name evidence="6" type="ORF">FHQ18_10730</name>
</gene>
<dbReference type="SUPFAM" id="SSF52540">
    <property type="entry name" value="P-loop containing nucleoside triphosphate hydrolases"/>
    <property type="match status" value="1"/>
</dbReference>
<protein>
    <recommendedName>
        <fullName evidence="5">Putative pyruvate, phosphate dikinase regulatory protein</fullName>
        <shortName evidence="5">PPDK regulatory protein</shortName>
        <ecNumber evidence="5">2.7.11.32</ecNumber>
        <ecNumber evidence="5">2.7.4.27</ecNumber>
    </recommendedName>
</protein>
<dbReference type="Gene3D" id="3.40.50.300">
    <property type="entry name" value="P-loop containing nucleotide triphosphate hydrolases"/>
    <property type="match status" value="1"/>
</dbReference>
<reference evidence="6 7" key="1">
    <citation type="submission" date="2019-06" db="EMBL/GenBank/DDBJ databases">
        <title>Genomic insights into carbon and energy metabolism of Deferribacter autotrophicus revealed new metabolic traits in the phylum Deferribacteres.</title>
        <authorList>
            <person name="Slobodkin A.I."/>
            <person name="Slobodkina G.B."/>
            <person name="Allioux M."/>
            <person name="Alain K."/>
            <person name="Jebbar M."/>
            <person name="Shadrin V."/>
            <person name="Kublanov I.V."/>
            <person name="Toshchakov S.V."/>
            <person name="Bonch-Osmolovskaya E.A."/>
        </authorList>
    </citation>
    <scope>NUCLEOTIDE SEQUENCE [LARGE SCALE GENOMIC DNA]</scope>
    <source>
        <strain evidence="6 7">SL50</strain>
    </source>
</reference>
<dbReference type="PANTHER" id="PTHR31756:SF3">
    <property type="entry name" value="PYRUVATE, PHOSPHATE DIKINASE REGULATORY PROTEIN 1, CHLOROPLASTIC"/>
    <property type="match status" value="1"/>
</dbReference>
<comment type="catalytic activity">
    <reaction evidence="5">
        <text>N(tele)-phospho-L-histidyl/O-phospho-L-threonyl-[pyruvate, phosphate dikinase] + phosphate + H(+) = N(tele)-phospho-L-histidyl/L-threonyl-[pyruvate, phosphate dikinase] + diphosphate</text>
        <dbReference type="Rhea" id="RHEA:43696"/>
        <dbReference type="Rhea" id="RHEA-COMP:10650"/>
        <dbReference type="Rhea" id="RHEA-COMP:10651"/>
        <dbReference type="ChEBI" id="CHEBI:15378"/>
        <dbReference type="ChEBI" id="CHEBI:30013"/>
        <dbReference type="ChEBI" id="CHEBI:33019"/>
        <dbReference type="ChEBI" id="CHEBI:43474"/>
        <dbReference type="ChEBI" id="CHEBI:61977"/>
        <dbReference type="ChEBI" id="CHEBI:83586"/>
        <dbReference type="EC" id="2.7.4.27"/>
    </reaction>
</comment>
<dbReference type="InterPro" id="IPR005177">
    <property type="entry name" value="Kinase-pyrophosphorylase"/>
</dbReference>
<evidence type="ECO:0000313" key="6">
    <source>
        <dbReference type="EMBL" id="KAA0257035.1"/>
    </source>
</evidence>
<keyword evidence="1 5" id="KW-0723">Serine/threonine-protein kinase</keyword>
<evidence type="ECO:0000313" key="7">
    <source>
        <dbReference type="Proteomes" id="UP000322876"/>
    </source>
</evidence>
<dbReference type="EC" id="2.7.11.32" evidence="5"/>
<proteinExistence type="inferred from homology"/>
<keyword evidence="2 5" id="KW-0808">Transferase</keyword>
<evidence type="ECO:0000256" key="3">
    <source>
        <dbReference type="ARBA" id="ARBA00022741"/>
    </source>
</evidence>
<name>A0A5A8F2A2_9BACT</name>
<dbReference type="GO" id="GO:0016776">
    <property type="term" value="F:phosphotransferase activity, phosphate group as acceptor"/>
    <property type="evidence" value="ECO:0007669"/>
    <property type="project" value="UniProtKB-UniRule"/>
</dbReference>
<dbReference type="EMBL" id="VFJB01000009">
    <property type="protein sequence ID" value="KAA0257035.1"/>
    <property type="molecule type" value="Genomic_DNA"/>
</dbReference>
<dbReference type="InterPro" id="IPR026565">
    <property type="entry name" value="PPDK_reg"/>
</dbReference>
<evidence type="ECO:0000256" key="5">
    <source>
        <dbReference type="HAMAP-Rule" id="MF_00921"/>
    </source>
</evidence>
<dbReference type="AlphaFoldDB" id="A0A5A8F2A2"/>
<dbReference type="RefSeq" id="WP_149267180.1">
    <property type="nucleotide sequence ID" value="NZ_VFJB01000009.1"/>
</dbReference>
<dbReference type="HAMAP" id="MF_00921">
    <property type="entry name" value="PDRP"/>
    <property type="match status" value="1"/>
</dbReference>
<dbReference type="Pfam" id="PF03618">
    <property type="entry name" value="Kinase-PPPase"/>
    <property type="match status" value="1"/>
</dbReference>
<keyword evidence="4 5" id="KW-0418">Kinase</keyword>
<keyword evidence="3 5" id="KW-0547">Nucleotide-binding</keyword>
<dbReference type="Proteomes" id="UP000322876">
    <property type="component" value="Unassembled WGS sequence"/>
</dbReference>
<dbReference type="PANTHER" id="PTHR31756">
    <property type="entry name" value="PYRUVATE, PHOSPHATE DIKINASE REGULATORY PROTEIN 1, CHLOROPLASTIC"/>
    <property type="match status" value="1"/>
</dbReference>
<evidence type="ECO:0000256" key="2">
    <source>
        <dbReference type="ARBA" id="ARBA00022679"/>
    </source>
</evidence>
<dbReference type="GO" id="GO:0043531">
    <property type="term" value="F:ADP binding"/>
    <property type="evidence" value="ECO:0007669"/>
    <property type="project" value="UniProtKB-UniRule"/>
</dbReference>
<dbReference type="InterPro" id="IPR027417">
    <property type="entry name" value="P-loop_NTPase"/>
</dbReference>
<comment type="catalytic activity">
    <reaction evidence="5">
        <text>N(tele)-phospho-L-histidyl/L-threonyl-[pyruvate, phosphate dikinase] + ADP = N(tele)-phospho-L-histidyl/O-phospho-L-threonyl-[pyruvate, phosphate dikinase] + AMP + H(+)</text>
        <dbReference type="Rhea" id="RHEA:43692"/>
        <dbReference type="Rhea" id="RHEA-COMP:10650"/>
        <dbReference type="Rhea" id="RHEA-COMP:10651"/>
        <dbReference type="ChEBI" id="CHEBI:15378"/>
        <dbReference type="ChEBI" id="CHEBI:30013"/>
        <dbReference type="ChEBI" id="CHEBI:61977"/>
        <dbReference type="ChEBI" id="CHEBI:83586"/>
        <dbReference type="ChEBI" id="CHEBI:456215"/>
        <dbReference type="ChEBI" id="CHEBI:456216"/>
        <dbReference type="EC" id="2.7.11.32"/>
    </reaction>
</comment>
<dbReference type="OrthoDB" id="9782201at2"/>
<dbReference type="NCBIfam" id="NF003742">
    <property type="entry name" value="PRK05339.1"/>
    <property type="match status" value="1"/>
</dbReference>
<evidence type="ECO:0000256" key="1">
    <source>
        <dbReference type="ARBA" id="ARBA00022527"/>
    </source>
</evidence>
<evidence type="ECO:0000256" key="4">
    <source>
        <dbReference type="ARBA" id="ARBA00022777"/>
    </source>
</evidence>
<keyword evidence="7" id="KW-1185">Reference proteome</keyword>